<dbReference type="InterPro" id="IPR019786">
    <property type="entry name" value="Zinc_finger_PHD-type_CS"/>
</dbReference>
<feature type="region of interest" description="Disordered" evidence="6">
    <location>
        <begin position="1"/>
        <end position="21"/>
    </location>
</feature>
<dbReference type="InterPro" id="IPR013083">
    <property type="entry name" value="Znf_RING/FYVE/PHD"/>
</dbReference>
<evidence type="ECO:0000259" key="7">
    <source>
        <dbReference type="PROSITE" id="PS50016"/>
    </source>
</evidence>
<keyword evidence="2 4" id="KW-0863">Zinc-finger</keyword>
<organism evidence="8 9">
    <name type="scientific">Mollisia scopiformis</name>
    <name type="common">Conifer needle endophyte fungus</name>
    <name type="synonym">Phialocephala scopiformis</name>
    <dbReference type="NCBI Taxonomy" id="149040"/>
    <lineage>
        <taxon>Eukaryota</taxon>
        <taxon>Fungi</taxon>
        <taxon>Dikarya</taxon>
        <taxon>Ascomycota</taxon>
        <taxon>Pezizomycotina</taxon>
        <taxon>Leotiomycetes</taxon>
        <taxon>Helotiales</taxon>
        <taxon>Mollisiaceae</taxon>
        <taxon>Mollisia</taxon>
    </lineage>
</organism>
<feature type="domain" description="PHD-type" evidence="7">
    <location>
        <begin position="84"/>
        <end position="132"/>
    </location>
</feature>
<dbReference type="CDD" id="cd15489">
    <property type="entry name" value="PHD_SF"/>
    <property type="match status" value="1"/>
</dbReference>
<dbReference type="KEGG" id="psco:LY89DRAFT_736001"/>
<keyword evidence="3" id="KW-0862">Zinc</keyword>
<name>A0A194X4G1_MOLSC</name>
<evidence type="ECO:0000313" key="8">
    <source>
        <dbReference type="EMBL" id="KUJ14944.1"/>
    </source>
</evidence>
<dbReference type="EMBL" id="KQ947419">
    <property type="protein sequence ID" value="KUJ14944.1"/>
    <property type="molecule type" value="Genomic_DNA"/>
</dbReference>
<dbReference type="PROSITE" id="PS01359">
    <property type="entry name" value="ZF_PHD_1"/>
    <property type="match status" value="1"/>
</dbReference>
<reference evidence="8 9" key="1">
    <citation type="submission" date="2015-10" db="EMBL/GenBank/DDBJ databases">
        <title>Full genome of DAOMC 229536 Phialocephala scopiformis, a fungal endophyte of spruce producing the potent anti-insectan compound rugulosin.</title>
        <authorList>
            <consortium name="DOE Joint Genome Institute"/>
            <person name="Walker A.K."/>
            <person name="Frasz S.L."/>
            <person name="Seifert K.A."/>
            <person name="Miller J.D."/>
            <person name="Mondo S.J."/>
            <person name="Labutti K."/>
            <person name="Lipzen A."/>
            <person name="Dockter R."/>
            <person name="Kennedy M."/>
            <person name="Grigoriev I.V."/>
            <person name="Spatafora J.W."/>
        </authorList>
    </citation>
    <scope>NUCLEOTIDE SEQUENCE [LARGE SCALE GENOMIC DNA]</scope>
    <source>
        <strain evidence="8 9">CBS 120377</strain>
    </source>
</reference>
<dbReference type="SMART" id="SM00249">
    <property type="entry name" value="PHD"/>
    <property type="match status" value="1"/>
</dbReference>
<accession>A0A194X4G1</accession>
<dbReference type="Proteomes" id="UP000070700">
    <property type="component" value="Unassembled WGS sequence"/>
</dbReference>
<dbReference type="GeneID" id="28829799"/>
<sequence length="353" mass="39326">METRSRARQEPDAISDTPMALDVPLERIAPTLTQNTPQSAIPQPNMGWHMDPNDLPLEHPIEFMRQLESIGWNGGEHFFPGKHDEFCFVCGGSMELFGCQTCETCYHAACMSPTLEVDDVPTFWFCPHCVDRELHIPPDLSTSYLTPMSPPQPGGVYPSPSQSSLGQASTPNSQPNAPAPLSKRKPEGQMIDIKGSKQKIHEIARSLNNATLTETRKEPKADLTKAPSGRSRRTNSPPRKRSKYSAYSSEVDKALAVIHKELEAAAQNGKSEGSLRERIHTLEQELRLKDGQILLSSRELEVARQQGDTARLQAEVKELRAQNEGLKTLVEKKDAELRDWRSKLKTLLGNDAE</sequence>
<dbReference type="InParanoid" id="A0A194X4G1"/>
<dbReference type="STRING" id="149040.A0A194X4G1"/>
<dbReference type="InterPro" id="IPR019787">
    <property type="entry name" value="Znf_PHD-finger"/>
</dbReference>
<evidence type="ECO:0000256" key="6">
    <source>
        <dbReference type="SAM" id="MobiDB-lite"/>
    </source>
</evidence>
<feature type="region of interest" description="Disordered" evidence="6">
    <location>
        <begin position="143"/>
        <end position="187"/>
    </location>
</feature>
<gene>
    <name evidence="8" type="ORF">LY89DRAFT_736001</name>
</gene>
<keyword evidence="1" id="KW-0479">Metal-binding</keyword>
<dbReference type="OrthoDB" id="336088at2759"/>
<keyword evidence="5" id="KW-0175">Coiled coil</keyword>
<dbReference type="InterPro" id="IPR011011">
    <property type="entry name" value="Znf_FYVE_PHD"/>
</dbReference>
<evidence type="ECO:0000256" key="4">
    <source>
        <dbReference type="PROSITE-ProRule" id="PRU00146"/>
    </source>
</evidence>
<proteinExistence type="predicted"/>
<dbReference type="RefSeq" id="XP_018069299.1">
    <property type="nucleotide sequence ID" value="XM_018220073.1"/>
</dbReference>
<keyword evidence="9" id="KW-1185">Reference proteome</keyword>
<dbReference type="Gene3D" id="3.30.40.10">
    <property type="entry name" value="Zinc/RING finger domain, C3HC4 (zinc finger)"/>
    <property type="match status" value="1"/>
</dbReference>
<evidence type="ECO:0000256" key="1">
    <source>
        <dbReference type="ARBA" id="ARBA00022723"/>
    </source>
</evidence>
<protein>
    <recommendedName>
        <fullName evidence="7">PHD-type domain-containing protein</fullName>
    </recommendedName>
</protein>
<dbReference type="InterPro" id="IPR001965">
    <property type="entry name" value="Znf_PHD"/>
</dbReference>
<feature type="compositionally biased region" description="Basic and acidic residues" evidence="6">
    <location>
        <begin position="1"/>
        <end position="11"/>
    </location>
</feature>
<evidence type="ECO:0000313" key="9">
    <source>
        <dbReference type="Proteomes" id="UP000070700"/>
    </source>
</evidence>
<feature type="compositionally biased region" description="Basic residues" evidence="6">
    <location>
        <begin position="230"/>
        <end position="243"/>
    </location>
</feature>
<evidence type="ECO:0000256" key="2">
    <source>
        <dbReference type="ARBA" id="ARBA00022771"/>
    </source>
</evidence>
<dbReference type="Pfam" id="PF00628">
    <property type="entry name" value="PHD"/>
    <property type="match status" value="1"/>
</dbReference>
<evidence type="ECO:0000256" key="5">
    <source>
        <dbReference type="SAM" id="Coils"/>
    </source>
</evidence>
<feature type="compositionally biased region" description="Polar residues" evidence="6">
    <location>
        <begin position="159"/>
        <end position="176"/>
    </location>
</feature>
<dbReference type="GO" id="GO:0008270">
    <property type="term" value="F:zinc ion binding"/>
    <property type="evidence" value="ECO:0007669"/>
    <property type="project" value="UniProtKB-KW"/>
</dbReference>
<dbReference type="AlphaFoldDB" id="A0A194X4G1"/>
<feature type="region of interest" description="Disordered" evidence="6">
    <location>
        <begin position="207"/>
        <end position="247"/>
    </location>
</feature>
<evidence type="ECO:0000256" key="3">
    <source>
        <dbReference type="ARBA" id="ARBA00022833"/>
    </source>
</evidence>
<dbReference type="PROSITE" id="PS50016">
    <property type="entry name" value="ZF_PHD_2"/>
    <property type="match status" value="1"/>
</dbReference>
<dbReference type="SUPFAM" id="SSF57903">
    <property type="entry name" value="FYVE/PHD zinc finger"/>
    <property type="match status" value="1"/>
</dbReference>
<feature type="compositionally biased region" description="Basic and acidic residues" evidence="6">
    <location>
        <begin position="214"/>
        <end position="223"/>
    </location>
</feature>
<feature type="coiled-coil region" evidence="5">
    <location>
        <begin position="302"/>
        <end position="336"/>
    </location>
</feature>